<sequence length="165" mass="17262">MNKAAFLSLLTMSLALGAVTQPQQTALDAWADKFLPVVLEKARGLIRGGFGYAEIGSLAETSVRAAQDLKGIFAGLERAQIAQAVLVVAAREVLPSVAERWVLPLLQGEAVRALIEAAFQRVFGQSSPPGVSNPVTYTSAPLADGSPTTDADFGPSMATNPPGER</sequence>
<gene>
    <name evidence="3" type="ORF">DAETH_29100</name>
</gene>
<accession>A0ABN6RMG5</accession>
<organism evidence="3 4">
    <name type="scientific">Deinococcus aetherius</name>
    <dbReference type="NCBI Taxonomy" id="200252"/>
    <lineage>
        <taxon>Bacteria</taxon>
        <taxon>Thermotogati</taxon>
        <taxon>Deinococcota</taxon>
        <taxon>Deinococci</taxon>
        <taxon>Deinococcales</taxon>
        <taxon>Deinococcaceae</taxon>
        <taxon>Deinococcus</taxon>
    </lineage>
</organism>
<name>A0ABN6RMG5_9DEIO</name>
<reference evidence="3" key="1">
    <citation type="submission" date="2022-07" db="EMBL/GenBank/DDBJ databases">
        <title>Complete Genome Sequence of the Radioresistant Bacterium Deinococcus aetherius ST0316, Isolated from the Air Dust collected in Lower Stratosphere above Japan.</title>
        <authorList>
            <person name="Satoh K."/>
            <person name="Hagiwara K."/>
            <person name="Katsumata K."/>
            <person name="Kubo A."/>
            <person name="Yokobori S."/>
            <person name="Yamagishi A."/>
            <person name="Oono Y."/>
            <person name="Narumi I."/>
        </authorList>
    </citation>
    <scope>NUCLEOTIDE SEQUENCE</scope>
    <source>
        <strain evidence="3">ST0316</strain>
    </source>
</reference>
<proteinExistence type="predicted"/>
<keyword evidence="2" id="KW-0732">Signal</keyword>
<keyword evidence="4" id="KW-1185">Reference proteome</keyword>
<feature type="signal peptide" evidence="2">
    <location>
        <begin position="1"/>
        <end position="17"/>
    </location>
</feature>
<evidence type="ECO:0000313" key="4">
    <source>
        <dbReference type="Proteomes" id="UP001064971"/>
    </source>
</evidence>
<feature type="region of interest" description="Disordered" evidence="1">
    <location>
        <begin position="133"/>
        <end position="165"/>
    </location>
</feature>
<protein>
    <submittedName>
        <fullName evidence="3">Uncharacterized protein</fullName>
    </submittedName>
</protein>
<dbReference type="Proteomes" id="UP001064971">
    <property type="component" value="Chromosome"/>
</dbReference>
<feature type="chain" id="PRO_5045862575" evidence="2">
    <location>
        <begin position="18"/>
        <end position="165"/>
    </location>
</feature>
<evidence type="ECO:0000256" key="1">
    <source>
        <dbReference type="SAM" id="MobiDB-lite"/>
    </source>
</evidence>
<dbReference type="RefSeq" id="WP_264775616.1">
    <property type="nucleotide sequence ID" value="NZ_AP026560.1"/>
</dbReference>
<evidence type="ECO:0000256" key="2">
    <source>
        <dbReference type="SAM" id="SignalP"/>
    </source>
</evidence>
<evidence type="ECO:0000313" key="3">
    <source>
        <dbReference type="EMBL" id="BDP42941.1"/>
    </source>
</evidence>
<dbReference type="EMBL" id="AP026560">
    <property type="protein sequence ID" value="BDP42941.1"/>
    <property type="molecule type" value="Genomic_DNA"/>
</dbReference>